<sequence>MSRYPSKVDHPAQQYYNPNLTAAEERALLRRNYLVLMTGQAALGLIGADMLGIAVEGRLDAVVLHFAITTRTAAIEEDIDDIAFGLRAFLAGGPEQHSPIISRVHAGRPDATWPGRSHTLLYLAKPQGE</sequence>
<protein>
    <submittedName>
        <fullName evidence="1">Uncharacterized protein</fullName>
    </submittedName>
</protein>
<evidence type="ECO:0000313" key="2">
    <source>
        <dbReference type="Proteomes" id="UP001499987"/>
    </source>
</evidence>
<organism evidence="1 2">
    <name type="scientific">Kitasatospora arboriphila</name>
    <dbReference type="NCBI Taxonomy" id="258052"/>
    <lineage>
        <taxon>Bacteria</taxon>
        <taxon>Bacillati</taxon>
        <taxon>Actinomycetota</taxon>
        <taxon>Actinomycetes</taxon>
        <taxon>Kitasatosporales</taxon>
        <taxon>Streptomycetaceae</taxon>
        <taxon>Kitasatospora</taxon>
    </lineage>
</organism>
<reference evidence="2" key="1">
    <citation type="journal article" date="2019" name="Int. J. Syst. Evol. Microbiol.">
        <title>The Global Catalogue of Microorganisms (GCM) 10K type strain sequencing project: providing services to taxonomists for standard genome sequencing and annotation.</title>
        <authorList>
            <consortium name="The Broad Institute Genomics Platform"/>
            <consortium name="The Broad Institute Genome Sequencing Center for Infectious Disease"/>
            <person name="Wu L."/>
            <person name="Ma J."/>
        </authorList>
    </citation>
    <scope>NUCLEOTIDE SEQUENCE [LARGE SCALE GENOMIC DNA]</scope>
    <source>
        <strain evidence="2">JCM 13002</strain>
    </source>
</reference>
<dbReference type="EMBL" id="BAAALD010000021">
    <property type="protein sequence ID" value="GAA1082897.1"/>
    <property type="molecule type" value="Genomic_DNA"/>
</dbReference>
<keyword evidence="2" id="KW-1185">Reference proteome</keyword>
<accession>A0ABP4E102</accession>
<comment type="caution">
    <text evidence="1">The sequence shown here is derived from an EMBL/GenBank/DDBJ whole genome shotgun (WGS) entry which is preliminary data.</text>
</comment>
<evidence type="ECO:0000313" key="1">
    <source>
        <dbReference type="EMBL" id="GAA1082897.1"/>
    </source>
</evidence>
<dbReference type="Proteomes" id="UP001499987">
    <property type="component" value="Unassembled WGS sequence"/>
</dbReference>
<name>A0ABP4E102_9ACTN</name>
<gene>
    <name evidence="1" type="ORF">GCM10009663_27360</name>
</gene>
<proteinExistence type="predicted"/>